<proteinExistence type="predicted"/>
<name>A0ABP0F1M0_CLALP</name>
<dbReference type="CDD" id="cd01450">
    <property type="entry name" value="vWFA_subfamily_ECM"/>
    <property type="match status" value="1"/>
</dbReference>
<feature type="domain" description="VWFA" evidence="6">
    <location>
        <begin position="1304"/>
        <end position="1494"/>
    </location>
</feature>
<dbReference type="Gene3D" id="2.60.120.290">
    <property type="entry name" value="Spermadhesin, CUB domain"/>
    <property type="match status" value="7"/>
</dbReference>
<feature type="domain" description="CUB" evidence="5">
    <location>
        <begin position="46"/>
        <end position="153"/>
    </location>
</feature>
<dbReference type="Proteomes" id="UP001642483">
    <property type="component" value="Unassembled WGS sequence"/>
</dbReference>
<dbReference type="SUPFAM" id="SSF49854">
    <property type="entry name" value="Spermadhesin, CUB domain"/>
    <property type="match status" value="7"/>
</dbReference>
<dbReference type="SMART" id="SM00042">
    <property type="entry name" value="CUB"/>
    <property type="match status" value="7"/>
</dbReference>
<dbReference type="InterPro" id="IPR002035">
    <property type="entry name" value="VWF_A"/>
</dbReference>
<evidence type="ECO:0000256" key="3">
    <source>
        <dbReference type="PROSITE-ProRule" id="PRU00059"/>
    </source>
</evidence>
<gene>
    <name evidence="7" type="ORF">CVLEPA_LOCUS3388</name>
</gene>
<dbReference type="PANTHER" id="PTHR24251">
    <property type="entry name" value="OVOCHYMASE-RELATED"/>
    <property type="match status" value="1"/>
</dbReference>
<dbReference type="Pfam" id="PF00092">
    <property type="entry name" value="VWA"/>
    <property type="match status" value="1"/>
</dbReference>
<evidence type="ECO:0008006" key="9">
    <source>
        <dbReference type="Google" id="ProtNLM"/>
    </source>
</evidence>
<feature type="domain" description="CUB" evidence="5">
    <location>
        <begin position="420"/>
        <end position="527"/>
    </location>
</feature>
<dbReference type="PROSITE" id="PS01180">
    <property type="entry name" value="CUB"/>
    <property type="match status" value="7"/>
</dbReference>
<dbReference type="CDD" id="cd00041">
    <property type="entry name" value="CUB"/>
    <property type="match status" value="7"/>
</dbReference>
<feature type="domain" description="CUB" evidence="5">
    <location>
        <begin position="290"/>
        <end position="397"/>
    </location>
</feature>
<keyword evidence="2" id="KW-1015">Disulfide bond</keyword>
<feature type="signal peptide" evidence="4">
    <location>
        <begin position="1"/>
        <end position="20"/>
    </location>
</feature>
<dbReference type="PRINTS" id="PR00453">
    <property type="entry name" value="VWFADOMAIN"/>
</dbReference>
<evidence type="ECO:0000259" key="6">
    <source>
        <dbReference type="PROSITE" id="PS50234"/>
    </source>
</evidence>
<dbReference type="PANTHER" id="PTHR24251:SF37">
    <property type="entry name" value="CUB DOMAIN-CONTAINING PROTEIN"/>
    <property type="match status" value="1"/>
</dbReference>
<dbReference type="EMBL" id="CAWYQH010000002">
    <property type="protein sequence ID" value="CAK8673617.1"/>
    <property type="molecule type" value="Genomic_DNA"/>
</dbReference>
<feature type="chain" id="PRO_5046177479" description="Cubilin" evidence="4">
    <location>
        <begin position="21"/>
        <end position="1512"/>
    </location>
</feature>
<dbReference type="Gene3D" id="3.40.50.410">
    <property type="entry name" value="von Willebrand factor, type A domain"/>
    <property type="match status" value="1"/>
</dbReference>
<feature type="domain" description="CUB" evidence="5">
    <location>
        <begin position="693"/>
        <end position="802"/>
    </location>
</feature>
<keyword evidence="4" id="KW-0732">Signal</keyword>
<dbReference type="PROSITE" id="PS50234">
    <property type="entry name" value="VWFA"/>
    <property type="match status" value="1"/>
</dbReference>
<dbReference type="InterPro" id="IPR036465">
    <property type="entry name" value="vWFA_dom_sf"/>
</dbReference>
<feature type="domain" description="CUB" evidence="5">
    <location>
        <begin position="169"/>
        <end position="276"/>
    </location>
</feature>
<evidence type="ECO:0000256" key="2">
    <source>
        <dbReference type="ARBA" id="ARBA00023157"/>
    </source>
</evidence>
<evidence type="ECO:0000313" key="8">
    <source>
        <dbReference type="Proteomes" id="UP001642483"/>
    </source>
</evidence>
<evidence type="ECO:0000259" key="5">
    <source>
        <dbReference type="PROSITE" id="PS01180"/>
    </source>
</evidence>
<feature type="domain" description="CUB" evidence="5">
    <location>
        <begin position="816"/>
        <end position="922"/>
    </location>
</feature>
<keyword evidence="8" id="KW-1185">Reference proteome</keyword>
<reference evidence="7 8" key="1">
    <citation type="submission" date="2024-02" db="EMBL/GenBank/DDBJ databases">
        <authorList>
            <person name="Daric V."/>
            <person name="Darras S."/>
        </authorList>
    </citation>
    <scope>NUCLEOTIDE SEQUENCE [LARGE SCALE GENOMIC DNA]</scope>
</reference>
<accession>A0ABP0F1M0</accession>
<dbReference type="SUPFAM" id="SSF53300">
    <property type="entry name" value="vWA-like"/>
    <property type="match status" value="1"/>
</dbReference>
<comment type="caution">
    <text evidence="7">The sequence shown here is derived from an EMBL/GenBank/DDBJ whole genome shotgun (WGS) entry which is preliminary data.</text>
</comment>
<evidence type="ECO:0000313" key="7">
    <source>
        <dbReference type="EMBL" id="CAK8673617.1"/>
    </source>
</evidence>
<organism evidence="7 8">
    <name type="scientific">Clavelina lepadiformis</name>
    <name type="common">Light-bulb sea squirt</name>
    <name type="synonym">Ascidia lepadiformis</name>
    <dbReference type="NCBI Taxonomy" id="159417"/>
    <lineage>
        <taxon>Eukaryota</taxon>
        <taxon>Metazoa</taxon>
        <taxon>Chordata</taxon>
        <taxon>Tunicata</taxon>
        <taxon>Ascidiacea</taxon>
        <taxon>Aplousobranchia</taxon>
        <taxon>Clavelinidae</taxon>
        <taxon>Clavelina</taxon>
    </lineage>
</organism>
<evidence type="ECO:0000256" key="4">
    <source>
        <dbReference type="SAM" id="SignalP"/>
    </source>
</evidence>
<comment type="caution">
    <text evidence="3">Lacks conserved residue(s) required for the propagation of feature annotation.</text>
</comment>
<keyword evidence="1" id="KW-0677">Repeat</keyword>
<evidence type="ECO:0000256" key="1">
    <source>
        <dbReference type="ARBA" id="ARBA00022737"/>
    </source>
</evidence>
<dbReference type="InterPro" id="IPR000859">
    <property type="entry name" value="CUB_dom"/>
</dbReference>
<protein>
    <recommendedName>
        <fullName evidence="9">Cubilin</fullName>
    </recommendedName>
</protein>
<dbReference type="SMART" id="SM00327">
    <property type="entry name" value="VWA"/>
    <property type="match status" value="1"/>
</dbReference>
<dbReference type="Pfam" id="PF00431">
    <property type="entry name" value="CUB"/>
    <property type="match status" value="7"/>
</dbReference>
<feature type="domain" description="CUB" evidence="5">
    <location>
        <begin position="540"/>
        <end position="649"/>
    </location>
</feature>
<dbReference type="InterPro" id="IPR035914">
    <property type="entry name" value="Sperma_CUB_dom_sf"/>
</dbReference>
<sequence length="1512" mass="169438">MKMKLYLLLAFLCITKIVRTQEAATPVESALTHANSTANTNNEAKCGGVFMATSKPQRLTSPGWPNPYPSNQNCTWMLTAQQGYRIRIDILTFHTEPCCDHLEVYDGKIEVHRYVGEIRAFEPFVSEHDHLTLKFRSDVSIEFAGFEATFVATNSEMPSMMSTPSPAPCGFDAAATTFSHQLNSPGWPLPYGIRLDCVWRLTAKEGKQVRLDFISFFTEKCCDTLTISDGDREIAKIFGTEIPKDPIVSSSGSLVLQFKSDSSISRNGFQASYKEVENVAVLRQPSPAPCGFTATATNVSKALNSPGYPAIYAASLECEWLINALPGKQILLEFFSFDTESCCDYLTISSGNSNTTRLRGKPSKDLRFVSENGYFLLHFHSDKSHQRYGFQGRFFEVEAGANITALLKPGINDRNREGACGFNAIATETVQTLDSPGWPEKYGRLEECVWRLTAREGKQVELTISYVDTEACCDTLMIYDSNTRLDTVRGSNVDPKVYKSTAGVLLLRFHTDDTVQHTGFQSTFKEVEEITPTEPALASCRFNVNALATEQSLYSPRWPSSYPSSQDCEWVISANPGMNLMIEVLHISTELCCDYLEIFDGDTVVEKLQGFILPRSPFTMQSQTGRFVLRFHSDFSTEYNGFEVKYFETSDSVATQPPATKPATITDSGRVETEDPFAMFTRRTTPKTSPEICGEELRIANSTLQTLRSPNFPMPYPPSLQCNWIIRAPTNKTYVVLDIKEFNIEECCDHVLLMDGGEQVADLSGSTLPFVVYKSKSQEVEIHFHSDDSMEKEGFRLTYSTSDTPGMYEAPKTVGCGFDAEATLEPQYFTSPGWPDEYMNSKSCTWNINAPPDKIVRFEFTRFDTEDCCDYLEIREGKTILRHLQGEVGAEVLTTTTSNVSVTFFSDGSIRRAGFRGSFVMNDIEKKEPSSMLKCYSGLLIFGEGIDIHEEEETARCEFGSSCIEITATGISTLDPYGSPKSVHVSVGQCLPNYVCAGVTCSQIQHRVSPLLVSNLTDCTVRCCNQDMCNAPILPTAKSPTIPPSSAPQEEIFNEDMCLNDDVDFMPGCTYRELYHKAWLCSSLFFNNYPYIDTTQCSNNLQLYRSCIFGVQKRCQVGLKPIFARYNPALDDNFRMAALHSFANLTTIIDPAYDVFCEKNVDEIENLSGGFLSAVSSIVAVNVPFCDLEALTSATDMFYQLIYQLIQVEATEFCRLYSDVLHMVLEVTRACSINDIEQGKPMTQLLRNSKKLLQIIPDLLVEYTIPKCLAFENLDRYQPPEPMMNQPVIFSEPDANGCWSYNVDLMFLIDGSGSVQPAEFRQIIEFVKGVTNSFDLTRNKVGILQYSYWYRNRPIDNQPYLETEIRLGQFTSRLRFGIEADKIKHHGFQSYAAHAIQKAVRVDFASSDRRAERCTKKAIILITDGRATDAIKLETSANEARALGVNIYAVGIKDYVQSQLQIMATGVRGNNDRVYTVENFEDLISLVPPVRDEIDKLLHPKVVVLKSGEYAD</sequence>